<evidence type="ECO:0000313" key="2">
    <source>
        <dbReference type="Proteomes" id="UP000044026"/>
    </source>
</evidence>
<dbReference type="SMART" id="SM00287">
    <property type="entry name" value="SH3b"/>
    <property type="match status" value="1"/>
</dbReference>
<dbReference type="PROSITE" id="PS51781">
    <property type="entry name" value="SH3B"/>
    <property type="match status" value="1"/>
</dbReference>
<dbReference type="GeneID" id="69580693"/>
<dbReference type="RefSeq" id="WP_042001246.1">
    <property type="nucleotide sequence ID" value="NZ_CP022382.1"/>
</dbReference>
<sequence>MRKIILLASILILNGCQFFNKNNNENEEVTDDELVWIDFVNISSFEQKFVTNRKGINLFTRANETAKIIDTVPYGEILEIIYKDEDWYAVRWRIINEEEGQDGWVQAYVKKTDLGEMEDIKLIESDLYVLDDNIEVHMSEETVRDLFQIELIDQKTYNEAQKQRVNYLVEDTPLSVQKRDGVISLTFEDHLVTTLMDDDTDGDDFLIYTYTGHIEALQKHVVFVSSFSTEGYILFDKRNGKRKEFSGFPYLSPDKKQMVSLSPLIHELISNIEFFEVDENKEIRGTYTLWFKNWKPYFYMDEGLFWATDGYFYMPVNHKAVYWDYKSGDYNTESCQYIRIKKK</sequence>
<evidence type="ECO:0000313" key="1">
    <source>
        <dbReference type="EMBL" id="CEN39271.1"/>
    </source>
</evidence>
<dbReference type="EMBL" id="CDOE01000074">
    <property type="protein sequence ID" value="CEN39271.1"/>
    <property type="molecule type" value="Genomic_DNA"/>
</dbReference>
<dbReference type="Gene3D" id="2.30.30.40">
    <property type="entry name" value="SH3 Domains"/>
    <property type="match status" value="1"/>
</dbReference>
<name>A0A0B7HHT2_9FLAO</name>
<protein>
    <submittedName>
        <fullName evidence="1">Uncharacterized protein</fullName>
    </submittedName>
</protein>
<gene>
    <name evidence="1" type="ORF">CCAN12_760014</name>
</gene>
<organism evidence="1 2">
    <name type="scientific">Capnocytophaga canimorsus</name>
    <dbReference type="NCBI Taxonomy" id="28188"/>
    <lineage>
        <taxon>Bacteria</taxon>
        <taxon>Pseudomonadati</taxon>
        <taxon>Bacteroidota</taxon>
        <taxon>Flavobacteriia</taxon>
        <taxon>Flavobacteriales</taxon>
        <taxon>Flavobacteriaceae</taxon>
        <taxon>Capnocytophaga</taxon>
    </lineage>
</organism>
<dbReference type="Proteomes" id="UP000044026">
    <property type="component" value="Unassembled WGS sequence"/>
</dbReference>
<reference evidence="1 2" key="1">
    <citation type="submission" date="2015-01" db="EMBL/GenBank/DDBJ databases">
        <authorList>
            <person name="Xiang T."/>
            <person name="Song Y."/>
            <person name="Huang L."/>
            <person name="Wang B."/>
            <person name="Wu P."/>
        </authorList>
    </citation>
    <scope>NUCLEOTIDE SEQUENCE [LARGE SCALE GENOMIC DNA]</scope>
    <source>
        <strain evidence="1 2">Cc12</strain>
    </source>
</reference>
<proteinExistence type="predicted"/>
<dbReference type="AlphaFoldDB" id="A0A0B7HHT2"/>
<dbReference type="Pfam" id="PF08239">
    <property type="entry name" value="SH3_3"/>
    <property type="match status" value="1"/>
</dbReference>
<dbReference type="InterPro" id="IPR003646">
    <property type="entry name" value="SH3-like_bac-type"/>
</dbReference>
<accession>A0A0B7HHT2</accession>